<protein>
    <submittedName>
        <fullName evidence="2">Uncharacterized protein</fullName>
    </submittedName>
</protein>
<evidence type="ECO:0000313" key="1">
    <source>
        <dbReference type="Proteomes" id="UP000887577"/>
    </source>
</evidence>
<dbReference type="InterPro" id="IPR032675">
    <property type="entry name" value="LRR_dom_sf"/>
</dbReference>
<keyword evidence="1" id="KW-1185">Reference proteome</keyword>
<name>A0A914YDJ3_9BILA</name>
<accession>A0A914YDJ3</accession>
<dbReference type="WBParaSite" id="PSU_v2.g16819.t1">
    <property type="protein sequence ID" value="PSU_v2.g16819.t1"/>
    <property type="gene ID" value="PSU_v2.g16819"/>
</dbReference>
<dbReference type="AlphaFoldDB" id="A0A914YDJ3"/>
<sequence length="233" mass="27435">MEEIDQNLQKWYADGVIFDSTKDIAKLWVYEELMVKWSPNATTILSLFIPKINKCDLRSLYIWDQNLTFDEYQFLTSSGSLEELSLFSCTISHSDTTLVTFDQLFEKLHQLKSFDMRCDQNYSSMFKKDTFKKFADILPRLKELSYFKIHGLTEAFDFTSITDFLLKNETINITLDYRFEALSDEYLGILEKFIAKIIENPPEKIPVINSPGLRNCNIYDEYRKLCFGKVYLL</sequence>
<evidence type="ECO:0000313" key="2">
    <source>
        <dbReference type="WBParaSite" id="PSU_v2.g16819.t1"/>
    </source>
</evidence>
<dbReference type="Gene3D" id="3.80.10.10">
    <property type="entry name" value="Ribonuclease Inhibitor"/>
    <property type="match status" value="1"/>
</dbReference>
<organism evidence="1 2">
    <name type="scientific">Panagrolaimus superbus</name>
    <dbReference type="NCBI Taxonomy" id="310955"/>
    <lineage>
        <taxon>Eukaryota</taxon>
        <taxon>Metazoa</taxon>
        <taxon>Ecdysozoa</taxon>
        <taxon>Nematoda</taxon>
        <taxon>Chromadorea</taxon>
        <taxon>Rhabditida</taxon>
        <taxon>Tylenchina</taxon>
        <taxon>Panagrolaimomorpha</taxon>
        <taxon>Panagrolaimoidea</taxon>
        <taxon>Panagrolaimidae</taxon>
        <taxon>Panagrolaimus</taxon>
    </lineage>
</organism>
<dbReference type="Proteomes" id="UP000887577">
    <property type="component" value="Unplaced"/>
</dbReference>
<reference evidence="2" key="1">
    <citation type="submission" date="2022-11" db="UniProtKB">
        <authorList>
            <consortium name="WormBaseParasite"/>
        </authorList>
    </citation>
    <scope>IDENTIFICATION</scope>
</reference>
<proteinExistence type="predicted"/>
<dbReference type="SUPFAM" id="SSF52047">
    <property type="entry name" value="RNI-like"/>
    <property type="match status" value="1"/>
</dbReference>